<dbReference type="PANTHER" id="PTHR33969">
    <property type="entry name" value="SEGREGATION AND CONDENSATION PROTEIN A"/>
    <property type="match status" value="1"/>
</dbReference>
<proteinExistence type="predicted"/>
<protein>
    <recommendedName>
        <fullName evidence="1">Segregation and condensation protein A</fullName>
    </recommendedName>
</protein>
<gene>
    <name evidence="2" type="ORF">CBQ26_16025</name>
</gene>
<name>A0A246BGZ0_9DEIO</name>
<comment type="caution">
    <text evidence="2">The sequence shown here is derived from an EMBL/GenBank/DDBJ whole genome shotgun (WGS) entry which is preliminary data.</text>
</comment>
<dbReference type="Proteomes" id="UP000197208">
    <property type="component" value="Unassembled WGS sequence"/>
</dbReference>
<accession>A0A246BGZ0</accession>
<sequence length="252" mass="27001">MPSPTPPPVTGAGFTAQLPAFTGSLTDLASALRSGRVGPGEVPLLRLTRDVLAWAQAVTGSPLSASPDLLPTLAAVIALKARLLLPQPDTDDPEPDGDWPEPLDDVLEGVEALAELDALVGFLAARRREREGLIPARAVPVTLPRRERPRNPQGSLAKLVKAAQNAVRQVEVPLLARDRLTLADALGALRAFGTRLRTFTFRGIPAQDWGEQTTYFAALLEGVKEGNFSVQQDEAYGDIQVQSHLREASDPD</sequence>
<evidence type="ECO:0000313" key="2">
    <source>
        <dbReference type="EMBL" id="OWL94450.1"/>
    </source>
</evidence>
<dbReference type="OrthoDB" id="63033at2"/>
<dbReference type="EMBL" id="NHMK01000025">
    <property type="protein sequence ID" value="OWL94450.1"/>
    <property type="molecule type" value="Genomic_DNA"/>
</dbReference>
<dbReference type="InterPro" id="IPR003768">
    <property type="entry name" value="ScpA"/>
</dbReference>
<organism evidence="2 3">
    <name type="scientific">Deinococcus indicus</name>
    <dbReference type="NCBI Taxonomy" id="223556"/>
    <lineage>
        <taxon>Bacteria</taxon>
        <taxon>Thermotogati</taxon>
        <taxon>Deinococcota</taxon>
        <taxon>Deinococci</taxon>
        <taxon>Deinococcales</taxon>
        <taxon>Deinococcaceae</taxon>
        <taxon>Deinococcus</taxon>
    </lineage>
</organism>
<evidence type="ECO:0000313" key="3">
    <source>
        <dbReference type="Proteomes" id="UP000197208"/>
    </source>
</evidence>
<keyword evidence="3" id="KW-1185">Reference proteome</keyword>
<reference evidence="2 3" key="1">
    <citation type="submission" date="2017-05" db="EMBL/GenBank/DDBJ databases">
        <title>De novo genome assembly of Deniococcus indicus strain DR1.</title>
        <authorList>
            <person name="Chauhan D."/>
            <person name="Yennamalli R.M."/>
            <person name="Priyadarshini R."/>
        </authorList>
    </citation>
    <scope>NUCLEOTIDE SEQUENCE [LARGE SCALE GENOMIC DNA]</scope>
    <source>
        <strain evidence="2 3">DR1</strain>
    </source>
</reference>
<dbReference type="AlphaFoldDB" id="A0A246BGZ0"/>
<evidence type="ECO:0000256" key="1">
    <source>
        <dbReference type="ARBA" id="ARBA00044777"/>
    </source>
</evidence>
<dbReference type="PANTHER" id="PTHR33969:SF2">
    <property type="entry name" value="SEGREGATION AND CONDENSATION PROTEIN A"/>
    <property type="match status" value="1"/>
</dbReference>